<sequence>MMLNKIVYSMILSLGLAACATQSAPQTATAPQYNAAALVGKWHCHAQFEENMDYAFDIDYHADGTSRDKGILTVRLSEKDLVWQFEAQTQSKWRIDGAYFFEQQAAKPIVKLLPIENKNTRRLLKAFEKSNPEVLEMKKELLDSLSKFDDEAFRGKIMTLNDKLFQVEVEIDDMKVMRTCQRR</sequence>
<protein>
    <recommendedName>
        <fullName evidence="4">Lipoprotein</fullName>
    </recommendedName>
</protein>
<dbReference type="EMBL" id="UFSO01000003">
    <property type="protein sequence ID" value="SSY79760.1"/>
    <property type="molecule type" value="Genomic_DNA"/>
</dbReference>
<evidence type="ECO:0000256" key="1">
    <source>
        <dbReference type="SAM" id="SignalP"/>
    </source>
</evidence>
<evidence type="ECO:0000313" key="3">
    <source>
        <dbReference type="Proteomes" id="UP000254209"/>
    </source>
</evidence>
<evidence type="ECO:0008006" key="4">
    <source>
        <dbReference type="Google" id="ProtNLM"/>
    </source>
</evidence>
<reference evidence="2 3" key="1">
    <citation type="submission" date="2018-06" db="EMBL/GenBank/DDBJ databases">
        <authorList>
            <consortium name="Pathogen Informatics"/>
            <person name="Doyle S."/>
        </authorList>
    </citation>
    <scope>NUCLEOTIDE SEQUENCE [LARGE SCALE GENOMIC DNA]</scope>
    <source>
        <strain evidence="2 3">NCTC10283</strain>
    </source>
</reference>
<proteinExistence type="predicted"/>
<name>A0A376BS59_9NEIS</name>
<keyword evidence="1" id="KW-0732">Signal</keyword>
<dbReference type="Proteomes" id="UP000254209">
    <property type="component" value="Unassembled WGS sequence"/>
</dbReference>
<feature type="chain" id="PRO_5016598219" description="Lipoprotein" evidence="1">
    <location>
        <begin position="21"/>
        <end position="183"/>
    </location>
</feature>
<dbReference type="RefSeq" id="WP_244773601.1">
    <property type="nucleotide sequence ID" value="NZ_CP091519.2"/>
</dbReference>
<dbReference type="AlphaFoldDB" id="A0A376BS59"/>
<keyword evidence="3" id="KW-1185">Reference proteome</keyword>
<feature type="signal peptide" evidence="1">
    <location>
        <begin position="1"/>
        <end position="20"/>
    </location>
</feature>
<gene>
    <name evidence="2" type="ORF">NCTC10283_01474</name>
</gene>
<evidence type="ECO:0000313" key="2">
    <source>
        <dbReference type="EMBL" id="SSY79760.1"/>
    </source>
</evidence>
<dbReference type="PROSITE" id="PS51257">
    <property type="entry name" value="PROKAR_LIPOPROTEIN"/>
    <property type="match status" value="1"/>
</dbReference>
<accession>A0A376BS59</accession>
<organism evidence="2 3">
    <name type="scientific">Alysiella crassa</name>
    <dbReference type="NCBI Taxonomy" id="153491"/>
    <lineage>
        <taxon>Bacteria</taxon>
        <taxon>Pseudomonadati</taxon>
        <taxon>Pseudomonadota</taxon>
        <taxon>Betaproteobacteria</taxon>
        <taxon>Neisseriales</taxon>
        <taxon>Neisseriaceae</taxon>
        <taxon>Alysiella</taxon>
    </lineage>
</organism>